<feature type="region of interest" description="Disordered" evidence="5">
    <location>
        <begin position="1"/>
        <end position="64"/>
    </location>
</feature>
<evidence type="ECO:0000256" key="5">
    <source>
        <dbReference type="SAM" id="MobiDB-lite"/>
    </source>
</evidence>
<feature type="transmembrane region" description="Helical" evidence="6">
    <location>
        <begin position="206"/>
        <end position="225"/>
    </location>
</feature>
<evidence type="ECO:0000256" key="6">
    <source>
        <dbReference type="SAM" id="Phobius"/>
    </source>
</evidence>
<evidence type="ECO:0000256" key="2">
    <source>
        <dbReference type="ARBA" id="ARBA00022692"/>
    </source>
</evidence>
<dbReference type="InterPro" id="IPR001046">
    <property type="entry name" value="NRAMP_fam"/>
</dbReference>
<comment type="caution">
    <text evidence="7">The sequence shown here is derived from an EMBL/GenBank/DDBJ whole genome shotgun (WGS) entry which is preliminary data.</text>
</comment>
<dbReference type="OrthoDB" id="9787548at2"/>
<feature type="transmembrane region" description="Helical" evidence="6">
    <location>
        <begin position="181"/>
        <end position="199"/>
    </location>
</feature>
<dbReference type="Pfam" id="PF01566">
    <property type="entry name" value="Nramp"/>
    <property type="match status" value="1"/>
</dbReference>
<feature type="transmembrane region" description="Helical" evidence="6">
    <location>
        <begin position="429"/>
        <end position="451"/>
    </location>
</feature>
<accession>A0A3N0DY89</accession>
<keyword evidence="2 6" id="KW-0812">Transmembrane</keyword>
<protein>
    <submittedName>
        <fullName evidence="7">Divalent metal cation transporter</fullName>
    </submittedName>
</protein>
<dbReference type="GO" id="GO:0016020">
    <property type="term" value="C:membrane"/>
    <property type="evidence" value="ECO:0007669"/>
    <property type="project" value="UniProtKB-SubCell"/>
</dbReference>
<proteinExistence type="predicted"/>
<evidence type="ECO:0000256" key="4">
    <source>
        <dbReference type="ARBA" id="ARBA00023136"/>
    </source>
</evidence>
<reference evidence="7 8" key="1">
    <citation type="submission" date="2018-11" db="EMBL/GenBank/DDBJ databases">
        <title>The genome draft of YIM 96095.</title>
        <authorList>
            <person name="Tang S.-K."/>
            <person name="Chunyu W.-X."/>
            <person name="Feng Y.-Z."/>
        </authorList>
    </citation>
    <scope>NUCLEOTIDE SEQUENCE [LARGE SCALE GENOMIC DNA]</scope>
    <source>
        <strain evidence="7 8">YIM 96095</strain>
    </source>
</reference>
<gene>
    <name evidence="7" type="ORF">EFW17_23050</name>
</gene>
<dbReference type="NCBIfam" id="NF037982">
    <property type="entry name" value="Nramp_1"/>
    <property type="match status" value="1"/>
</dbReference>
<feature type="transmembrane region" description="Helical" evidence="6">
    <location>
        <begin position="147"/>
        <end position="175"/>
    </location>
</feature>
<dbReference type="EMBL" id="RJMB01000038">
    <property type="protein sequence ID" value="RNL80574.1"/>
    <property type="molecule type" value="Genomic_DNA"/>
</dbReference>
<comment type="subcellular location">
    <subcellularLocation>
        <location evidence="1">Membrane</location>
        <topology evidence="1">Multi-pass membrane protein</topology>
    </subcellularLocation>
</comment>
<name>A0A3N0DY89_9ACTN</name>
<feature type="transmembrane region" description="Helical" evidence="6">
    <location>
        <begin position="358"/>
        <end position="379"/>
    </location>
</feature>
<dbReference type="RefSeq" id="WP_123203553.1">
    <property type="nucleotide sequence ID" value="NZ_RJMB01000038.1"/>
</dbReference>
<sequence length="496" mass="54298">MDPSNPADKSSAGNPATPETPDDHPPEDVAPPRATGAGPGGSSDSSATKEERKPTVRLEAPGTGFRDTWKAMGPGIAAAMTGIGASHMMHAPTAGAEYGYALLWIIPFAYLLKYCAFEFAHRYTMVRGESVMEAYERIGARFGKWPLWYLGFQSLANTFGIAGRALGCGAMLWAAFPFMPLSWWATLVLFSAVAVLWAGKYKALETAVKICIIVFAVAVLLAFALQTPAPTEYLTQLAPALPPAGAMLLFSAMWGYFPTTVEVSPMQSNWAVDKKAGMVQVRELEAQGYRVKMDENYLRNHFKLFKRDMNISYIVALVTGIAFLVVGAVMLHPRGIVPESEQMGATIASMYTETFGAWIFPVIIAGGVAALWSTVFTYFDGQARVFEECCVRIRRAWDSPGTRRLIYRGFQVLWLVAGMAIIFGMPEPIFVVQLASLLALLFAPVIFFLNIKAIRDNFTTDFEKAFLPSKLMFAWAWLGVIALAGISVFALAMGEF</sequence>
<keyword evidence="8" id="KW-1185">Reference proteome</keyword>
<evidence type="ECO:0000313" key="7">
    <source>
        <dbReference type="EMBL" id="RNL80574.1"/>
    </source>
</evidence>
<dbReference type="GO" id="GO:0046873">
    <property type="term" value="F:metal ion transmembrane transporter activity"/>
    <property type="evidence" value="ECO:0007669"/>
    <property type="project" value="InterPro"/>
</dbReference>
<dbReference type="Proteomes" id="UP000269198">
    <property type="component" value="Unassembled WGS sequence"/>
</dbReference>
<evidence type="ECO:0000313" key="8">
    <source>
        <dbReference type="Proteomes" id="UP000269198"/>
    </source>
</evidence>
<dbReference type="AlphaFoldDB" id="A0A3N0DY89"/>
<feature type="compositionally biased region" description="Low complexity" evidence="5">
    <location>
        <begin position="31"/>
        <end position="46"/>
    </location>
</feature>
<evidence type="ECO:0000256" key="3">
    <source>
        <dbReference type="ARBA" id="ARBA00022989"/>
    </source>
</evidence>
<feature type="transmembrane region" description="Helical" evidence="6">
    <location>
        <begin position="311"/>
        <end position="331"/>
    </location>
</feature>
<evidence type="ECO:0000256" key="1">
    <source>
        <dbReference type="ARBA" id="ARBA00004141"/>
    </source>
</evidence>
<keyword evidence="4 6" id="KW-0472">Membrane</keyword>
<keyword evidence="3 6" id="KW-1133">Transmembrane helix</keyword>
<feature type="transmembrane region" description="Helical" evidence="6">
    <location>
        <begin position="98"/>
        <end position="117"/>
    </location>
</feature>
<feature type="transmembrane region" description="Helical" evidence="6">
    <location>
        <begin position="405"/>
        <end position="423"/>
    </location>
</feature>
<feature type="transmembrane region" description="Helical" evidence="6">
    <location>
        <begin position="237"/>
        <end position="257"/>
    </location>
</feature>
<feature type="transmembrane region" description="Helical" evidence="6">
    <location>
        <begin position="472"/>
        <end position="493"/>
    </location>
</feature>
<feature type="compositionally biased region" description="Basic and acidic residues" evidence="5">
    <location>
        <begin position="47"/>
        <end position="56"/>
    </location>
</feature>
<organism evidence="7 8">
    <name type="scientific">Halostreptopolyspora alba</name>
    <dbReference type="NCBI Taxonomy" id="2487137"/>
    <lineage>
        <taxon>Bacteria</taxon>
        <taxon>Bacillati</taxon>
        <taxon>Actinomycetota</taxon>
        <taxon>Actinomycetes</taxon>
        <taxon>Streptosporangiales</taxon>
        <taxon>Nocardiopsidaceae</taxon>
        <taxon>Halostreptopolyspora</taxon>
    </lineage>
</organism>